<proteinExistence type="predicted"/>
<keyword evidence="1" id="KW-0732">Signal</keyword>
<dbReference type="Proteomes" id="UP001156690">
    <property type="component" value="Unassembled WGS sequence"/>
</dbReference>
<dbReference type="Pfam" id="PF13343">
    <property type="entry name" value="SBP_bac_6"/>
    <property type="match status" value="1"/>
</dbReference>
<dbReference type="AlphaFoldDB" id="A0AAV5NW66"/>
<protein>
    <submittedName>
        <fullName evidence="2">Iron ABC transporter substrate-binding protein</fullName>
    </submittedName>
</protein>
<accession>A0AAV5NW66</accession>
<organism evidence="2 3">
    <name type="scientific">Vibrio penaeicida</name>
    <dbReference type="NCBI Taxonomy" id="104609"/>
    <lineage>
        <taxon>Bacteria</taxon>
        <taxon>Pseudomonadati</taxon>
        <taxon>Pseudomonadota</taxon>
        <taxon>Gammaproteobacteria</taxon>
        <taxon>Vibrionales</taxon>
        <taxon>Vibrionaceae</taxon>
        <taxon>Vibrio</taxon>
    </lineage>
</organism>
<dbReference type="CDD" id="cd13544">
    <property type="entry name" value="PBP2_Fbp_like_1"/>
    <property type="match status" value="1"/>
</dbReference>
<dbReference type="GO" id="GO:0015888">
    <property type="term" value="P:thiamine transport"/>
    <property type="evidence" value="ECO:0007669"/>
    <property type="project" value="TreeGrafter"/>
</dbReference>
<dbReference type="PANTHER" id="PTHR30006:SF2">
    <property type="entry name" value="ABC TRANSPORTER SUBSTRATE-BINDING PROTEIN"/>
    <property type="match status" value="1"/>
</dbReference>
<dbReference type="GO" id="GO:0030975">
    <property type="term" value="F:thiamine binding"/>
    <property type="evidence" value="ECO:0007669"/>
    <property type="project" value="TreeGrafter"/>
</dbReference>
<reference evidence="3" key="1">
    <citation type="journal article" date="2019" name="Int. J. Syst. Evol. Microbiol.">
        <title>The Global Catalogue of Microorganisms (GCM) 10K type strain sequencing project: providing services to taxonomists for standard genome sequencing and annotation.</title>
        <authorList>
            <consortium name="The Broad Institute Genomics Platform"/>
            <consortium name="The Broad Institute Genome Sequencing Center for Infectious Disease"/>
            <person name="Wu L."/>
            <person name="Ma J."/>
        </authorList>
    </citation>
    <scope>NUCLEOTIDE SEQUENCE [LARGE SCALE GENOMIC DNA]</scope>
    <source>
        <strain evidence="3">NBRC 15640</strain>
    </source>
</reference>
<dbReference type="RefSeq" id="WP_126609458.1">
    <property type="nucleotide sequence ID" value="NZ_AP025144.1"/>
</dbReference>
<comment type="caution">
    <text evidence="2">The sequence shown here is derived from an EMBL/GenBank/DDBJ whole genome shotgun (WGS) entry which is preliminary data.</text>
</comment>
<dbReference type="EMBL" id="BSNX01000056">
    <property type="protein sequence ID" value="GLQ74673.1"/>
    <property type="molecule type" value="Genomic_DNA"/>
</dbReference>
<dbReference type="Gene3D" id="3.40.190.10">
    <property type="entry name" value="Periplasmic binding protein-like II"/>
    <property type="match status" value="2"/>
</dbReference>
<evidence type="ECO:0000313" key="3">
    <source>
        <dbReference type="Proteomes" id="UP001156690"/>
    </source>
</evidence>
<name>A0AAV5NW66_9VIBR</name>
<evidence type="ECO:0000313" key="2">
    <source>
        <dbReference type="EMBL" id="GLQ74673.1"/>
    </source>
</evidence>
<dbReference type="InterPro" id="IPR026045">
    <property type="entry name" value="Ferric-bd"/>
</dbReference>
<keyword evidence="3" id="KW-1185">Reference proteome</keyword>
<dbReference type="PANTHER" id="PTHR30006">
    <property type="entry name" value="THIAMINE-BINDING PERIPLASMIC PROTEIN-RELATED"/>
    <property type="match status" value="1"/>
</dbReference>
<gene>
    <name evidence="2" type="ORF">GCM10007932_40340</name>
</gene>
<sequence length="341" mass="37243">MKYKLSATLAAIALTGVTHNVYAEGKLNLVCSATVDVCESLAKGFSEKADVDVNMVRLSSGEVFARVRAEARNPKLDIWWGGTGEPHLQAAELSLTEPYKSKHLPELHDWAVSQAKSANYRTVGVYSGVLGIAYNTELLAKKGIEPPKCWEDLLNPKLEGEIQVANPNSSGTAYSVLATLSQLMGENEAYLYLMKMNENVSQYTKSGSAPVKSAARGENAVAIVYLHDAIKQSVKGFPIETVAPCEGTGYEIGSMSIVKGARNAENARLFYDWVLTPDAQSRLKDVGSYQLPSNKSSTIPEKAPRLEETKLIDFDFVTYGSSETRIRLLKRWDAEVGVLAK</sequence>
<evidence type="ECO:0000256" key="1">
    <source>
        <dbReference type="ARBA" id="ARBA00022729"/>
    </source>
</evidence>
<dbReference type="SUPFAM" id="SSF53850">
    <property type="entry name" value="Periplasmic binding protein-like II"/>
    <property type="match status" value="1"/>
</dbReference>
<dbReference type="GO" id="GO:0030288">
    <property type="term" value="C:outer membrane-bounded periplasmic space"/>
    <property type="evidence" value="ECO:0007669"/>
    <property type="project" value="TreeGrafter"/>
</dbReference>
<dbReference type="PIRSF" id="PIRSF002825">
    <property type="entry name" value="CfbpA"/>
    <property type="match status" value="1"/>
</dbReference>
<dbReference type="GO" id="GO:0030976">
    <property type="term" value="F:thiamine pyrophosphate binding"/>
    <property type="evidence" value="ECO:0007669"/>
    <property type="project" value="TreeGrafter"/>
</dbReference>